<keyword evidence="1" id="KW-0902">Two-component regulatory system</keyword>
<comment type="caution">
    <text evidence="4">The sequence shown here is derived from an EMBL/GenBank/DDBJ whole genome shotgun (WGS) entry which is preliminary data.</text>
</comment>
<evidence type="ECO:0000259" key="3">
    <source>
        <dbReference type="PROSITE" id="PS50894"/>
    </source>
</evidence>
<gene>
    <name evidence="4" type="ORF">RJJ65_35960</name>
</gene>
<dbReference type="InterPro" id="IPR036641">
    <property type="entry name" value="HPT_dom_sf"/>
</dbReference>
<feature type="non-terminal residue" evidence="4">
    <location>
        <position position="186"/>
    </location>
</feature>
<feature type="domain" description="HPt" evidence="3">
    <location>
        <begin position="95"/>
        <end position="186"/>
    </location>
</feature>
<keyword evidence="2" id="KW-0597">Phosphoprotein</keyword>
<dbReference type="InterPro" id="IPR008207">
    <property type="entry name" value="Sig_transdc_His_kin_Hpt_dom"/>
</dbReference>
<dbReference type="Proteomes" id="UP001268610">
    <property type="component" value="Unassembled WGS sequence"/>
</dbReference>
<dbReference type="AlphaFoldDB" id="A0AAJ2LNQ2"/>
<dbReference type="PROSITE" id="PS50894">
    <property type="entry name" value="HPT"/>
    <property type="match status" value="1"/>
</dbReference>
<organism evidence="4 5">
    <name type="scientific">Rhizobium hidalgonense</name>
    <dbReference type="NCBI Taxonomy" id="1538159"/>
    <lineage>
        <taxon>Bacteria</taxon>
        <taxon>Pseudomonadati</taxon>
        <taxon>Pseudomonadota</taxon>
        <taxon>Alphaproteobacteria</taxon>
        <taxon>Hyphomicrobiales</taxon>
        <taxon>Rhizobiaceae</taxon>
        <taxon>Rhizobium/Agrobacterium group</taxon>
        <taxon>Rhizobium</taxon>
    </lineage>
</organism>
<accession>A0AAJ2LNQ2</accession>
<evidence type="ECO:0000313" key="4">
    <source>
        <dbReference type="EMBL" id="MDR9777932.1"/>
    </source>
</evidence>
<evidence type="ECO:0000256" key="2">
    <source>
        <dbReference type="PROSITE-ProRule" id="PRU00110"/>
    </source>
</evidence>
<reference evidence="4" key="1">
    <citation type="submission" date="2023-04" db="EMBL/GenBank/DDBJ databases">
        <title>Genomic characterization of faba bean (Vicia faba) microsymbionts in Mexican soils.</title>
        <authorList>
            <person name="Rivera Orduna F.N."/>
            <person name="Guevara-Luna J."/>
            <person name="Yan J."/>
            <person name="Arroyo-Herrera I."/>
            <person name="Li Y."/>
            <person name="Vasquez-Murrieta M.S."/>
            <person name="Wang E.T."/>
        </authorList>
    </citation>
    <scope>NUCLEOTIDE SEQUENCE</scope>
    <source>
        <strain evidence="4">CH26</strain>
    </source>
</reference>
<name>A0AAJ2LNQ2_9HYPH</name>
<feature type="modified residue" description="Phosphohistidine" evidence="2">
    <location>
        <position position="139"/>
    </location>
</feature>
<dbReference type="Pfam" id="PF01627">
    <property type="entry name" value="Hpt"/>
    <property type="match status" value="1"/>
</dbReference>
<dbReference type="EMBL" id="JAVLSF010000313">
    <property type="protein sequence ID" value="MDR9777932.1"/>
    <property type="molecule type" value="Genomic_DNA"/>
</dbReference>
<evidence type="ECO:0000313" key="5">
    <source>
        <dbReference type="Proteomes" id="UP001268610"/>
    </source>
</evidence>
<dbReference type="SUPFAM" id="SSF47226">
    <property type="entry name" value="Histidine-containing phosphotransfer domain, HPT domain"/>
    <property type="match status" value="1"/>
</dbReference>
<sequence>MLELITQVIYHYPALVSDFSNQQVSSFDVRPYMHVANCLSKNESLLVTDLPWAAESSDVASVQGIDVLETSSHDQSADQQAVAVMSEQAPPTQASALEDQEGLNIFIEEAEEHIEILHAFIEANETNDEVPEQVIRALHTLRGSAAMSHVDSVSQLAANLEEEFKRLIRMHEPVSSEHIGFLEQFV</sequence>
<dbReference type="SMART" id="SM00073">
    <property type="entry name" value="HPT"/>
    <property type="match status" value="1"/>
</dbReference>
<dbReference type="RefSeq" id="WP_310866089.1">
    <property type="nucleotide sequence ID" value="NZ_JAVLSF010000313.1"/>
</dbReference>
<evidence type="ECO:0000256" key="1">
    <source>
        <dbReference type="ARBA" id="ARBA00023012"/>
    </source>
</evidence>
<dbReference type="GO" id="GO:0004672">
    <property type="term" value="F:protein kinase activity"/>
    <property type="evidence" value="ECO:0007669"/>
    <property type="project" value="UniProtKB-ARBA"/>
</dbReference>
<proteinExistence type="predicted"/>
<protein>
    <submittedName>
        <fullName evidence="4">Hpt domain-containing protein</fullName>
    </submittedName>
</protein>
<dbReference type="Gene3D" id="1.20.120.160">
    <property type="entry name" value="HPT domain"/>
    <property type="match status" value="1"/>
</dbReference>
<dbReference type="GO" id="GO:0000160">
    <property type="term" value="P:phosphorelay signal transduction system"/>
    <property type="evidence" value="ECO:0007669"/>
    <property type="project" value="UniProtKB-KW"/>
</dbReference>